<accession>A0A6P1DUP0</accession>
<reference evidence="1 2" key="2">
    <citation type="submission" date="2020-02" db="EMBL/GenBank/DDBJ databases">
        <title>Genome sequences of Thiorhodococcus mannitoliphagus and Thiorhodococcus minor, purple sulfur photosynthetic bacteria in the gammaproteobacterial family, Chromatiaceae.</title>
        <authorList>
            <person name="Aviles F.A."/>
            <person name="Meyer T.E."/>
            <person name="Kyndt J.A."/>
        </authorList>
    </citation>
    <scope>NUCLEOTIDE SEQUENCE [LARGE SCALE GENOMIC DNA]</scope>
    <source>
        <strain evidence="1 2">DSM 18266</strain>
    </source>
</reference>
<organism evidence="1 2">
    <name type="scientific">Thiorhodococcus mannitoliphagus</name>
    <dbReference type="NCBI Taxonomy" id="329406"/>
    <lineage>
        <taxon>Bacteria</taxon>
        <taxon>Pseudomonadati</taxon>
        <taxon>Pseudomonadota</taxon>
        <taxon>Gammaproteobacteria</taxon>
        <taxon>Chromatiales</taxon>
        <taxon>Chromatiaceae</taxon>
        <taxon>Thiorhodococcus</taxon>
    </lineage>
</organism>
<protein>
    <submittedName>
        <fullName evidence="1">Uncharacterized protein</fullName>
    </submittedName>
</protein>
<dbReference type="EMBL" id="JAAIJR010000009">
    <property type="protein sequence ID" value="NEX19414.1"/>
    <property type="molecule type" value="Genomic_DNA"/>
</dbReference>
<gene>
    <name evidence="1" type="ORF">G3480_03630</name>
</gene>
<evidence type="ECO:0000313" key="1">
    <source>
        <dbReference type="EMBL" id="NEX19414.1"/>
    </source>
</evidence>
<reference evidence="2" key="1">
    <citation type="journal article" date="2020" name="Microbiol. Resour. Announc.">
        <title>Draft Genome Sequences of Thiorhodococcus mannitoliphagus and Thiorhodococcus minor, Purple Sulfur Photosynthetic Bacteria in the Gammaproteobacterial Family Chromatiaceae.</title>
        <authorList>
            <person name="Aviles F.A."/>
            <person name="Meyer T.E."/>
            <person name="Kyndt J.A."/>
        </authorList>
    </citation>
    <scope>NUCLEOTIDE SEQUENCE [LARGE SCALE GENOMIC DNA]</scope>
    <source>
        <strain evidence="2">DSM 18266</strain>
    </source>
</reference>
<dbReference type="AlphaFoldDB" id="A0A6P1DUP0"/>
<keyword evidence="2" id="KW-1185">Reference proteome</keyword>
<dbReference type="RefSeq" id="WP_164652316.1">
    <property type="nucleotide sequence ID" value="NZ_JAAIJR010000009.1"/>
</dbReference>
<sequence length="111" mass="11867">MDALRSIAEALRDVTLAPLSFAGRVVVPDGGDGTPRRILCADLTRAGLRTTILECRGQLPFDLDSILLLSDHFDAILTSPSGDVDDSKGIGIIEKRFTSRPDESGSVTKVN</sequence>
<dbReference type="Proteomes" id="UP000471640">
    <property type="component" value="Unassembled WGS sequence"/>
</dbReference>
<comment type="caution">
    <text evidence="1">The sequence shown here is derived from an EMBL/GenBank/DDBJ whole genome shotgun (WGS) entry which is preliminary data.</text>
</comment>
<name>A0A6P1DUP0_9GAMM</name>
<evidence type="ECO:0000313" key="2">
    <source>
        <dbReference type="Proteomes" id="UP000471640"/>
    </source>
</evidence>
<proteinExistence type="predicted"/>